<feature type="region of interest" description="Disordered" evidence="1">
    <location>
        <begin position="234"/>
        <end position="262"/>
    </location>
</feature>
<name>Q2GV87_CHAGB</name>
<proteinExistence type="predicted"/>
<evidence type="ECO:0000256" key="1">
    <source>
        <dbReference type="SAM" id="MobiDB-lite"/>
    </source>
</evidence>
<evidence type="ECO:0000313" key="2">
    <source>
        <dbReference type="EMBL" id="EAQ86864.1"/>
    </source>
</evidence>
<feature type="region of interest" description="Disordered" evidence="1">
    <location>
        <begin position="1"/>
        <end position="88"/>
    </location>
</feature>
<dbReference type="OrthoDB" id="3437960at2759"/>
<dbReference type="GeneID" id="4394301"/>
<organism evidence="2 3">
    <name type="scientific">Chaetomium globosum (strain ATCC 6205 / CBS 148.51 / DSM 1962 / NBRC 6347 / NRRL 1970)</name>
    <name type="common">Soil fungus</name>
    <dbReference type="NCBI Taxonomy" id="306901"/>
    <lineage>
        <taxon>Eukaryota</taxon>
        <taxon>Fungi</taxon>
        <taxon>Dikarya</taxon>
        <taxon>Ascomycota</taxon>
        <taxon>Pezizomycotina</taxon>
        <taxon>Sordariomycetes</taxon>
        <taxon>Sordariomycetidae</taxon>
        <taxon>Sordariales</taxon>
        <taxon>Chaetomiaceae</taxon>
        <taxon>Chaetomium</taxon>
    </lineage>
</organism>
<evidence type="ECO:0000313" key="3">
    <source>
        <dbReference type="Proteomes" id="UP000001056"/>
    </source>
</evidence>
<gene>
    <name evidence="2" type="ORF">CHGG_08117</name>
</gene>
<dbReference type="HOGENOM" id="CLU_888530_0_0_1"/>
<reference evidence="3" key="1">
    <citation type="journal article" date="2015" name="Genome Announc.">
        <title>Draft genome sequence of the cellulolytic fungus Chaetomium globosum.</title>
        <authorList>
            <person name="Cuomo C.A."/>
            <person name="Untereiner W.A."/>
            <person name="Ma L.-J."/>
            <person name="Grabherr M."/>
            <person name="Birren B.W."/>
        </authorList>
    </citation>
    <scope>NUCLEOTIDE SEQUENCE [LARGE SCALE GENOMIC DNA]</scope>
    <source>
        <strain evidence="3">ATCC 6205 / CBS 148.51 / DSM 1962 / NBRC 6347 / NRRL 1970</strain>
    </source>
</reference>
<dbReference type="Proteomes" id="UP000001056">
    <property type="component" value="Unassembled WGS sequence"/>
</dbReference>
<dbReference type="AlphaFoldDB" id="Q2GV87"/>
<dbReference type="InParanoid" id="Q2GV87"/>
<dbReference type="VEuPathDB" id="FungiDB:CHGG_08117"/>
<feature type="compositionally biased region" description="Basic residues" evidence="1">
    <location>
        <begin position="1"/>
        <end position="10"/>
    </location>
</feature>
<dbReference type="RefSeq" id="XP_001225773.1">
    <property type="nucleotide sequence ID" value="XM_001225772.1"/>
</dbReference>
<protein>
    <submittedName>
        <fullName evidence="2">Uncharacterized protein</fullName>
    </submittedName>
</protein>
<sequence length="313" mass="35160">MVKHWKRTHNNHGPPPSGLEDSASEDGSPPPTPDSQTGGMPWSTDPHTLSGHPSHPGHPGQLQRAPSYADFGPHMTNYSMHQQYPPHSLSPSTMANYHGVPAMTQPPPLDGAHDLPPSQQHAGMHMAQQTPRIPVGFFIPDHNNPGVATMNTLESPGAYTVVGGRTPPTTQGFYAQIPRGQLQQQQQLHQQQQLQEQQLRQQQEQQLRQQQEQQLRQQQEQQLRQQQEQQLRQQQEQRLRHQQEQQQQQWHDSGQYQSPVSVPMPVPVPEVASIGSMPVFGSVVGGFNPWDAPKLEFENDPTMQMPSARIDTM</sequence>
<keyword evidence="3" id="KW-1185">Reference proteome</keyword>
<accession>Q2GV87</accession>
<dbReference type="EMBL" id="CH408033">
    <property type="protein sequence ID" value="EAQ86864.1"/>
    <property type="molecule type" value="Genomic_DNA"/>
</dbReference>
<dbReference type="OMA" id="SHQRGIH"/>